<comment type="caution">
    <text evidence="2">The sequence shown here is derived from an EMBL/GenBank/DDBJ whole genome shotgun (WGS) entry which is preliminary data.</text>
</comment>
<dbReference type="InterPro" id="IPR021109">
    <property type="entry name" value="Peptidase_aspartic_dom_sf"/>
</dbReference>
<dbReference type="Gene3D" id="2.40.70.10">
    <property type="entry name" value="Acid Proteases"/>
    <property type="match status" value="1"/>
</dbReference>
<dbReference type="EMBL" id="JBHRSZ010000002">
    <property type="protein sequence ID" value="MFC3150280.1"/>
    <property type="molecule type" value="Genomic_DNA"/>
</dbReference>
<evidence type="ECO:0000259" key="1">
    <source>
        <dbReference type="Pfam" id="PF05618"/>
    </source>
</evidence>
<dbReference type="PANTHER" id="PTHR38037:SF2">
    <property type="entry name" value="ATP-DEPENDENT ZINC PROTEASE DOMAIN-CONTAINING PROTEIN-RELATED"/>
    <property type="match status" value="1"/>
</dbReference>
<dbReference type="PROSITE" id="PS51257">
    <property type="entry name" value="PROKAR_LIPOPROTEIN"/>
    <property type="match status" value="1"/>
</dbReference>
<protein>
    <submittedName>
        <fullName evidence="2">ATP-dependent zinc protease</fullName>
    </submittedName>
</protein>
<sequence length="212" mass="23821">MVNKSFSVLLLVGVLSGCDVLPTQPSDGNQQAQNCPPPTEAPQACPELKQKIVTKEVEKRVEVLPAKFQSIEKKAIIGQVEHTKIEPSGWSFESRIDSGATTTSIDARDITPFERDGKPWVRFNLKDRKSEETFAIEKPVERIVKVKRHGTEVQERFVVLLDLSIGGLSERVEVSLTDRRDFTYPVLIGRNFLMDRAVIDVSQKFVAKDTNK</sequence>
<dbReference type="GO" id="GO:0006508">
    <property type="term" value="P:proteolysis"/>
    <property type="evidence" value="ECO:0007669"/>
    <property type="project" value="UniProtKB-KW"/>
</dbReference>
<keyword evidence="3" id="KW-1185">Reference proteome</keyword>
<feature type="domain" description="Retropepsin-like aspartic endopeptidase" evidence="1">
    <location>
        <begin position="76"/>
        <end position="208"/>
    </location>
</feature>
<evidence type="ECO:0000313" key="2">
    <source>
        <dbReference type="EMBL" id="MFC3150280.1"/>
    </source>
</evidence>
<dbReference type="RefSeq" id="WP_386716793.1">
    <property type="nucleotide sequence ID" value="NZ_JBHRSZ010000002.1"/>
</dbReference>
<dbReference type="InterPro" id="IPR008503">
    <property type="entry name" value="Asp_endopeptidase"/>
</dbReference>
<accession>A0ABV7HCY7</accession>
<keyword evidence="2" id="KW-0645">Protease</keyword>
<dbReference type="PANTHER" id="PTHR38037">
    <property type="entry name" value="ZN_PROTEASE DOMAIN-CONTAINING PROTEIN"/>
    <property type="match status" value="1"/>
</dbReference>
<dbReference type="Proteomes" id="UP001595476">
    <property type="component" value="Unassembled WGS sequence"/>
</dbReference>
<reference evidence="3" key="1">
    <citation type="journal article" date="2019" name="Int. J. Syst. Evol. Microbiol.">
        <title>The Global Catalogue of Microorganisms (GCM) 10K type strain sequencing project: providing services to taxonomists for standard genome sequencing and annotation.</title>
        <authorList>
            <consortium name="The Broad Institute Genomics Platform"/>
            <consortium name="The Broad Institute Genome Sequencing Center for Infectious Disease"/>
            <person name="Wu L."/>
            <person name="Ma J."/>
        </authorList>
    </citation>
    <scope>NUCLEOTIDE SEQUENCE [LARGE SCALE GENOMIC DNA]</scope>
    <source>
        <strain evidence="3">KCTC 52438</strain>
    </source>
</reference>
<name>A0ABV7HCY7_9GAMM</name>
<dbReference type="Pfam" id="PF05618">
    <property type="entry name" value="Zn_protease"/>
    <property type="match status" value="1"/>
</dbReference>
<dbReference type="SUPFAM" id="SSF50630">
    <property type="entry name" value="Acid proteases"/>
    <property type="match status" value="1"/>
</dbReference>
<dbReference type="GO" id="GO:0008233">
    <property type="term" value="F:peptidase activity"/>
    <property type="evidence" value="ECO:0007669"/>
    <property type="project" value="UniProtKB-KW"/>
</dbReference>
<gene>
    <name evidence="2" type="ORF">ACFOEK_04510</name>
</gene>
<keyword evidence="2" id="KW-0378">Hydrolase</keyword>
<proteinExistence type="predicted"/>
<organism evidence="2 3">
    <name type="scientific">Litoribrevibacter euphylliae</name>
    <dbReference type="NCBI Taxonomy" id="1834034"/>
    <lineage>
        <taxon>Bacteria</taxon>
        <taxon>Pseudomonadati</taxon>
        <taxon>Pseudomonadota</taxon>
        <taxon>Gammaproteobacteria</taxon>
        <taxon>Oceanospirillales</taxon>
        <taxon>Oceanospirillaceae</taxon>
        <taxon>Litoribrevibacter</taxon>
    </lineage>
</organism>
<evidence type="ECO:0000313" key="3">
    <source>
        <dbReference type="Proteomes" id="UP001595476"/>
    </source>
</evidence>